<reference evidence="2" key="1">
    <citation type="submission" date="2021-03" db="EMBL/GenBank/DDBJ databases">
        <title>Draft genome sequence of rust myrtle Austropuccinia psidii MF-1, a brazilian biotype.</title>
        <authorList>
            <person name="Quecine M.C."/>
            <person name="Pachon D.M.R."/>
            <person name="Bonatelli M.L."/>
            <person name="Correr F.H."/>
            <person name="Franceschini L.M."/>
            <person name="Leite T.F."/>
            <person name="Margarido G.R.A."/>
            <person name="Almeida C.A."/>
            <person name="Ferrarezi J.A."/>
            <person name="Labate C.A."/>
        </authorList>
    </citation>
    <scope>NUCLEOTIDE SEQUENCE</scope>
    <source>
        <strain evidence="2">MF-1</strain>
    </source>
</reference>
<dbReference type="EMBL" id="AVOT02012673">
    <property type="protein sequence ID" value="MBW0494641.1"/>
    <property type="molecule type" value="Genomic_DNA"/>
</dbReference>
<protein>
    <submittedName>
        <fullName evidence="2">Uncharacterized protein</fullName>
    </submittedName>
</protein>
<organism evidence="2 3">
    <name type="scientific">Austropuccinia psidii MF-1</name>
    <dbReference type="NCBI Taxonomy" id="1389203"/>
    <lineage>
        <taxon>Eukaryota</taxon>
        <taxon>Fungi</taxon>
        <taxon>Dikarya</taxon>
        <taxon>Basidiomycota</taxon>
        <taxon>Pucciniomycotina</taxon>
        <taxon>Pucciniomycetes</taxon>
        <taxon>Pucciniales</taxon>
        <taxon>Sphaerophragmiaceae</taxon>
        <taxon>Austropuccinia</taxon>
    </lineage>
</organism>
<gene>
    <name evidence="2" type="ORF">O181_034356</name>
</gene>
<evidence type="ECO:0000313" key="3">
    <source>
        <dbReference type="Proteomes" id="UP000765509"/>
    </source>
</evidence>
<keyword evidence="3" id="KW-1185">Reference proteome</keyword>
<comment type="caution">
    <text evidence="2">The sequence shown here is derived from an EMBL/GenBank/DDBJ whole genome shotgun (WGS) entry which is preliminary data.</text>
</comment>
<evidence type="ECO:0000256" key="1">
    <source>
        <dbReference type="SAM" id="MobiDB-lite"/>
    </source>
</evidence>
<dbReference type="Proteomes" id="UP000765509">
    <property type="component" value="Unassembled WGS sequence"/>
</dbReference>
<sequence length="116" mass="12883">MNVSGLNIVVGNVTSQTSSTWSIPDIFVTQIPANTTNTQMNVSEAPGSTPEISLKANTQSKSPRDFLLNPGWNPRHPRNPLGKLNSQPSRFQQDLIFMWAMKSRLMVGGERDHCKM</sequence>
<dbReference type="AlphaFoldDB" id="A0A9Q3D0I7"/>
<evidence type="ECO:0000313" key="2">
    <source>
        <dbReference type="EMBL" id="MBW0494641.1"/>
    </source>
</evidence>
<feature type="region of interest" description="Disordered" evidence="1">
    <location>
        <begin position="42"/>
        <end position="87"/>
    </location>
</feature>
<accession>A0A9Q3D0I7</accession>
<name>A0A9Q3D0I7_9BASI</name>
<proteinExistence type="predicted"/>